<dbReference type="EMBL" id="CAJVQC010170338">
    <property type="protein sequence ID" value="CAG8850359.1"/>
    <property type="molecule type" value="Genomic_DNA"/>
</dbReference>
<keyword evidence="2" id="KW-1185">Reference proteome</keyword>
<reference evidence="1" key="1">
    <citation type="submission" date="2021-06" db="EMBL/GenBank/DDBJ databases">
        <authorList>
            <person name="Kallberg Y."/>
            <person name="Tangrot J."/>
            <person name="Rosling A."/>
        </authorList>
    </citation>
    <scope>NUCLEOTIDE SEQUENCE</scope>
    <source>
        <strain evidence="1">MA461A</strain>
    </source>
</reference>
<feature type="non-terminal residue" evidence="1">
    <location>
        <position position="82"/>
    </location>
</feature>
<name>A0ACA9SYL6_9GLOM</name>
<proteinExistence type="predicted"/>
<organism evidence="1 2">
    <name type="scientific">Racocetra persica</name>
    <dbReference type="NCBI Taxonomy" id="160502"/>
    <lineage>
        <taxon>Eukaryota</taxon>
        <taxon>Fungi</taxon>
        <taxon>Fungi incertae sedis</taxon>
        <taxon>Mucoromycota</taxon>
        <taxon>Glomeromycotina</taxon>
        <taxon>Glomeromycetes</taxon>
        <taxon>Diversisporales</taxon>
        <taxon>Gigasporaceae</taxon>
        <taxon>Racocetra</taxon>
    </lineage>
</organism>
<comment type="caution">
    <text evidence="1">The sequence shown here is derived from an EMBL/GenBank/DDBJ whole genome shotgun (WGS) entry which is preliminary data.</text>
</comment>
<evidence type="ECO:0000313" key="2">
    <source>
        <dbReference type="Proteomes" id="UP000789920"/>
    </source>
</evidence>
<dbReference type="Proteomes" id="UP000789920">
    <property type="component" value="Unassembled WGS sequence"/>
</dbReference>
<gene>
    <name evidence="1" type="ORF">RPERSI_LOCUS36051</name>
</gene>
<accession>A0ACA9SYL6</accession>
<sequence>VVGSSRCLYEAKSEAPLDEDARCGSDNKWRADEVPDCAVISPPRDDSTTNEINILTTVQTTIKENNSRNNFFWLVIVAIGVG</sequence>
<protein>
    <submittedName>
        <fullName evidence="1">3635_t:CDS:1</fullName>
    </submittedName>
</protein>
<evidence type="ECO:0000313" key="1">
    <source>
        <dbReference type="EMBL" id="CAG8850359.1"/>
    </source>
</evidence>
<feature type="non-terminal residue" evidence="1">
    <location>
        <position position="1"/>
    </location>
</feature>